<gene>
    <name evidence="4" type="ORF">MVEN_01981800</name>
</gene>
<dbReference type="PANTHER" id="PTHR22847">
    <property type="entry name" value="WD40 REPEAT PROTEIN"/>
    <property type="match status" value="1"/>
</dbReference>
<evidence type="ECO:0000256" key="3">
    <source>
        <dbReference type="PROSITE-ProRule" id="PRU00221"/>
    </source>
</evidence>
<dbReference type="SMART" id="SM00320">
    <property type="entry name" value="WD40"/>
    <property type="match status" value="3"/>
</dbReference>
<sequence>MSIYQQQTSLRGHSGAIYSLVATDDGKLLASGGKDGTRIWDVQSRKQISRPAPPGIRGMTTAIAWANRPDEPGELLFFGTVAGYLVIWRQVAGQQVFNEFWCRRLSQPSEITGLAFDAVSNRIAVCNWNALVQLWALPSSSDPQRIFSVCIANYIPKAIQFGVMRGNERELLIFGYNDGKIRTVTGNLAVDNASRPWEIGVRIGDATVDNRRTAVCIDDIDFGAVLYRLDDHQRVKTFHVPNEDKRPRQVRFVDDSKTIVIGSDHGVIYVFDRRTGIAIDKLTVKGMGWIQTIATVDCNGIPTIFGAKSGDGLGQNDIILWQKTAERLRSGAKVSEGILSGSILLALLAYAYYNREMLGEMIREKLANFN</sequence>
<comment type="caution">
    <text evidence="4">The sequence shown here is derived from an EMBL/GenBank/DDBJ whole genome shotgun (WGS) entry which is preliminary data.</text>
</comment>
<dbReference type="AlphaFoldDB" id="A0A8H7CK08"/>
<keyword evidence="5" id="KW-1185">Reference proteome</keyword>
<keyword evidence="2" id="KW-0677">Repeat</keyword>
<proteinExistence type="predicted"/>
<evidence type="ECO:0000313" key="5">
    <source>
        <dbReference type="Proteomes" id="UP000620124"/>
    </source>
</evidence>
<dbReference type="InterPro" id="IPR015943">
    <property type="entry name" value="WD40/YVTN_repeat-like_dom_sf"/>
</dbReference>
<dbReference type="SUPFAM" id="SSF50978">
    <property type="entry name" value="WD40 repeat-like"/>
    <property type="match status" value="1"/>
</dbReference>
<evidence type="ECO:0000313" key="4">
    <source>
        <dbReference type="EMBL" id="KAF7339056.1"/>
    </source>
</evidence>
<keyword evidence="1 3" id="KW-0853">WD repeat</keyword>
<dbReference type="Proteomes" id="UP000620124">
    <property type="component" value="Unassembled WGS sequence"/>
</dbReference>
<dbReference type="InterPro" id="IPR001680">
    <property type="entry name" value="WD40_rpt"/>
</dbReference>
<evidence type="ECO:0000256" key="1">
    <source>
        <dbReference type="ARBA" id="ARBA00022574"/>
    </source>
</evidence>
<reference evidence="4" key="1">
    <citation type="submission" date="2020-05" db="EMBL/GenBank/DDBJ databases">
        <title>Mycena genomes resolve the evolution of fungal bioluminescence.</title>
        <authorList>
            <person name="Tsai I.J."/>
        </authorList>
    </citation>
    <scope>NUCLEOTIDE SEQUENCE</scope>
    <source>
        <strain evidence="4">CCC161011</strain>
    </source>
</reference>
<dbReference type="InterPro" id="IPR036322">
    <property type="entry name" value="WD40_repeat_dom_sf"/>
</dbReference>
<name>A0A8H7CK08_9AGAR</name>
<dbReference type="PROSITE" id="PS50082">
    <property type="entry name" value="WD_REPEATS_2"/>
    <property type="match status" value="1"/>
</dbReference>
<protein>
    <submittedName>
        <fullName evidence="4">WD40 repeat-like protein</fullName>
    </submittedName>
</protein>
<evidence type="ECO:0000256" key="2">
    <source>
        <dbReference type="ARBA" id="ARBA00022737"/>
    </source>
</evidence>
<dbReference type="GO" id="GO:1990234">
    <property type="term" value="C:transferase complex"/>
    <property type="evidence" value="ECO:0007669"/>
    <property type="project" value="UniProtKB-ARBA"/>
</dbReference>
<feature type="repeat" description="WD" evidence="3">
    <location>
        <begin position="10"/>
        <end position="50"/>
    </location>
</feature>
<dbReference type="OrthoDB" id="2654453at2759"/>
<dbReference type="Gene3D" id="2.130.10.10">
    <property type="entry name" value="YVTN repeat-like/Quinoprotein amine dehydrogenase"/>
    <property type="match status" value="1"/>
</dbReference>
<organism evidence="4 5">
    <name type="scientific">Mycena venus</name>
    <dbReference type="NCBI Taxonomy" id="2733690"/>
    <lineage>
        <taxon>Eukaryota</taxon>
        <taxon>Fungi</taxon>
        <taxon>Dikarya</taxon>
        <taxon>Basidiomycota</taxon>
        <taxon>Agaricomycotina</taxon>
        <taxon>Agaricomycetes</taxon>
        <taxon>Agaricomycetidae</taxon>
        <taxon>Agaricales</taxon>
        <taxon>Marasmiineae</taxon>
        <taxon>Mycenaceae</taxon>
        <taxon>Mycena</taxon>
    </lineage>
</organism>
<dbReference type="Pfam" id="PF00400">
    <property type="entry name" value="WD40"/>
    <property type="match status" value="1"/>
</dbReference>
<accession>A0A8H7CK08</accession>
<dbReference type="PANTHER" id="PTHR22847:SF637">
    <property type="entry name" value="WD REPEAT DOMAIN 5B"/>
    <property type="match status" value="1"/>
</dbReference>
<dbReference type="EMBL" id="JACAZI010000020">
    <property type="protein sequence ID" value="KAF7339056.1"/>
    <property type="molecule type" value="Genomic_DNA"/>
</dbReference>